<evidence type="ECO:0008006" key="3">
    <source>
        <dbReference type="Google" id="ProtNLM"/>
    </source>
</evidence>
<reference evidence="1" key="1">
    <citation type="journal article" date="2019" name="PLoS Negl. Trop. Dis.">
        <title>Revisiting the worldwide diversity of Leptospira species in the environment.</title>
        <authorList>
            <person name="Vincent A.T."/>
            <person name="Schiettekatte O."/>
            <person name="Bourhy P."/>
            <person name="Veyrier F.J."/>
            <person name="Picardeau M."/>
        </authorList>
    </citation>
    <scope>NUCLEOTIDE SEQUENCE [LARGE SCALE GENOMIC DNA]</scope>
    <source>
        <strain evidence="1">201702476</strain>
    </source>
</reference>
<dbReference type="NCBIfam" id="NF047773">
    <property type="entry name" value="phas_rel_Lepto"/>
    <property type="match status" value="1"/>
</dbReference>
<comment type="caution">
    <text evidence="1">The sequence shown here is derived from an EMBL/GenBank/DDBJ whole genome shotgun (WGS) entry which is preliminary data.</text>
</comment>
<keyword evidence="2" id="KW-1185">Reference proteome</keyword>
<dbReference type="AlphaFoldDB" id="A0A4R9JY06"/>
<evidence type="ECO:0000313" key="1">
    <source>
        <dbReference type="EMBL" id="TGL58097.1"/>
    </source>
</evidence>
<name>A0A4R9JY06_9LEPT</name>
<dbReference type="RefSeq" id="WP_135624114.1">
    <property type="nucleotide sequence ID" value="NZ_RQGD01000034.1"/>
</dbReference>
<gene>
    <name evidence="1" type="ORF">EHQ58_11975</name>
</gene>
<dbReference type="EMBL" id="RQGD01000034">
    <property type="protein sequence ID" value="TGL58097.1"/>
    <property type="molecule type" value="Genomic_DNA"/>
</dbReference>
<accession>A0A4R9JY06</accession>
<evidence type="ECO:0000313" key="2">
    <source>
        <dbReference type="Proteomes" id="UP000297693"/>
    </source>
</evidence>
<dbReference type="Proteomes" id="UP000297693">
    <property type="component" value="Unassembled WGS sequence"/>
</dbReference>
<organism evidence="1 2">
    <name type="scientific">Leptospira ognonensis</name>
    <dbReference type="NCBI Taxonomy" id="2484945"/>
    <lineage>
        <taxon>Bacteria</taxon>
        <taxon>Pseudomonadati</taxon>
        <taxon>Spirochaetota</taxon>
        <taxon>Spirochaetia</taxon>
        <taxon>Leptospirales</taxon>
        <taxon>Leptospiraceae</taxon>
        <taxon>Leptospira</taxon>
    </lineage>
</organism>
<proteinExistence type="predicted"/>
<protein>
    <recommendedName>
        <fullName evidence="3">Chemotaxis protein</fullName>
    </recommendedName>
</protein>
<dbReference type="OrthoDB" id="344872at2"/>
<sequence>MEKLVMDVVNAGIALFRSGEEKLKTAVVDLEKVYTDLKSKGELDKSPESQKIRDLLSKTITDAKDAIGKTNASYEEIVTKLQANYQSIYAQLDTALPPQLKEKAKQALDELKALIDKVKNKQG</sequence>